<comment type="caution">
    <text evidence="1">The sequence shown here is derived from an EMBL/GenBank/DDBJ whole genome shotgun (WGS) entry which is preliminary data.</text>
</comment>
<accession>A0AB34JQ91</accession>
<name>A0AB34JQ91_PRYPA</name>
<proteinExistence type="predicted"/>
<gene>
    <name evidence="1" type="ORF">AB1Y20_019001</name>
</gene>
<dbReference type="AlphaFoldDB" id="A0AB34JQ91"/>
<dbReference type="EMBL" id="JBGBPQ010000005">
    <property type="protein sequence ID" value="KAL1524091.1"/>
    <property type="molecule type" value="Genomic_DNA"/>
</dbReference>
<dbReference type="SUPFAM" id="SSF56219">
    <property type="entry name" value="DNase I-like"/>
    <property type="match status" value="1"/>
</dbReference>
<dbReference type="Proteomes" id="UP001515480">
    <property type="component" value="Unassembled WGS sequence"/>
</dbReference>
<evidence type="ECO:0000313" key="2">
    <source>
        <dbReference type="Proteomes" id="UP001515480"/>
    </source>
</evidence>
<evidence type="ECO:0000313" key="1">
    <source>
        <dbReference type="EMBL" id="KAL1524091.1"/>
    </source>
</evidence>
<keyword evidence="2" id="KW-1185">Reference proteome</keyword>
<organism evidence="1 2">
    <name type="scientific">Prymnesium parvum</name>
    <name type="common">Toxic golden alga</name>
    <dbReference type="NCBI Taxonomy" id="97485"/>
    <lineage>
        <taxon>Eukaryota</taxon>
        <taxon>Haptista</taxon>
        <taxon>Haptophyta</taxon>
        <taxon>Prymnesiophyceae</taxon>
        <taxon>Prymnesiales</taxon>
        <taxon>Prymnesiaceae</taxon>
        <taxon>Prymnesium</taxon>
    </lineage>
</organism>
<protein>
    <recommendedName>
        <fullName evidence="3">Nocturnin</fullName>
    </recommendedName>
</protein>
<evidence type="ECO:0008006" key="3">
    <source>
        <dbReference type="Google" id="ProtNLM"/>
    </source>
</evidence>
<sequence length="133" mass="14009">MEGRGGKKKGGRYAGAVRAAHGLPFTRAGARDARRPTPCVHFLGGDFNASGPALGALGVARHGWDVLLPRDAPTSKAGHAYDNWLASADAVRGGLRATARVVPRDAAPFFDASDHLPVELELVCAQRADVRED</sequence>
<reference evidence="1 2" key="1">
    <citation type="journal article" date="2024" name="Science">
        <title>Giant polyketide synthase enzymes in the biosynthesis of giant marine polyether toxins.</title>
        <authorList>
            <person name="Fallon T.R."/>
            <person name="Shende V.V."/>
            <person name="Wierzbicki I.H."/>
            <person name="Pendleton A.L."/>
            <person name="Watervoot N.F."/>
            <person name="Auber R.P."/>
            <person name="Gonzalez D.J."/>
            <person name="Wisecaver J.H."/>
            <person name="Moore B.S."/>
        </authorList>
    </citation>
    <scope>NUCLEOTIDE SEQUENCE [LARGE SCALE GENOMIC DNA]</scope>
    <source>
        <strain evidence="1 2">12B1</strain>
    </source>
</reference>
<dbReference type="InterPro" id="IPR036691">
    <property type="entry name" value="Endo/exonu/phosph_ase_sf"/>
</dbReference>